<dbReference type="KEGG" id="char:122129105"/>
<feature type="region of interest" description="Disordered" evidence="2">
    <location>
        <begin position="54"/>
        <end position="393"/>
    </location>
</feature>
<feature type="domain" description="Helically-extended SH3" evidence="3">
    <location>
        <begin position="525"/>
        <end position="614"/>
    </location>
</feature>
<accession>A0A8M1K7U2</accession>
<gene>
    <name evidence="5" type="primary">si:ch73-40i7.2</name>
</gene>
<feature type="compositionally biased region" description="Pro residues" evidence="2">
    <location>
        <begin position="84"/>
        <end position="103"/>
    </location>
</feature>
<name>A0A8M1K7U2_CLUHA</name>
<organism evidence="4 5">
    <name type="scientific">Clupea harengus</name>
    <name type="common">Atlantic herring</name>
    <dbReference type="NCBI Taxonomy" id="7950"/>
    <lineage>
        <taxon>Eukaryota</taxon>
        <taxon>Metazoa</taxon>
        <taxon>Chordata</taxon>
        <taxon>Craniata</taxon>
        <taxon>Vertebrata</taxon>
        <taxon>Euteleostomi</taxon>
        <taxon>Actinopterygii</taxon>
        <taxon>Neopterygii</taxon>
        <taxon>Teleostei</taxon>
        <taxon>Clupei</taxon>
        <taxon>Clupeiformes</taxon>
        <taxon>Clupeoidei</taxon>
        <taxon>Clupeidae</taxon>
        <taxon>Clupea</taxon>
    </lineage>
</organism>
<feature type="region of interest" description="Disordered" evidence="2">
    <location>
        <begin position="494"/>
        <end position="513"/>
    </location>
</feature>
<dbReference type="GO" id="GO:0072659">
    <property type="term" value="P:protein localization to plasma membrane"/>
    <property type="evidence" value="ECO:0007669"/>
    <property type="project" value="TreeGrafter"/>
</dbReference>
<feature type="compositionally biased region" description="Basic and acidic residues" evidence="2">
    <location>
        <begin position="104"/>
        <end position="119"/>
    </location>
</feature>
<dbReference type="GeneID" id="122129105"/>
<evidence type="ECO:0000259" key="3">
    <source>
        <dbReference type="Pfam" id="PF14603"/>
    </source>
</evidence>
<feature type="compositionally biased region" description="Polar residues" evidence="2">
    <location>
        <begin position="323"/>
        <end position="336"/>
    </location>
</feature>
<dbReference type="InterPro" id="IPR043443">
    <property type="entry name" value="FYB1/2-like"/>
</dbReference>
<dbReference type="GO" id="GO:0005886">
    <property type="term" value="C:plasma membrane"/>
    <property type="evidence" value="ECO:0007669"/>
    <property type="project" value="InterPro"/>
</dbReference>
<keyword evidence="1" id="KW-0597">Phosphoprotein</keyword>
<evidence type="ECO:0000313" key="4">
    <source>
        <dbReference type="Proteomes" id="UP000515152"/>
    </source>
</evidence>
<dbReference type="RefSeq" id="XP_042560076.1">
    <property type="nucleotide sequence ID" value="XM_042704142.1"/>
</dbReference>
<dbReference type="FunFam" id="2.30.30.40:FF:000307">
    <property type="entry name" value="Predicted protein"/>
    <property type="match status" value="1"/>
</dbReference>
<dbReference type="InterPro" id="IPR029294">
    <property type="entry name" value="hSH3"/>
</dbReference>
<proteinExistence type="predicted"/>
<dbReference type="PANTHER" id="PTHR16830">
    <property type="entry name" value="SH2 CONTAINING ADAPTOR PRAM-1 RELATED"/>
    <property type="match status" value="1"/>
</dbReference>
<dbReference type="PANTHER" id="PTHR16830:SF12">
    <property type="entry name" value="PDZ DOMAIN-CONTAINING PROTEIN"/>
    <property type="match status" value="1"/>
</dbReference>
<dbReference type="GO" id="GO:0007229">
    <property type="term" value="P:integrin-mediated signaling pathway"/>
    <property type="evidence" value="ECO:0007669"/>
    <property type="project" value="InterPro"/>
</dbReference>
<dbReference type="GO" id="GO:0050852">
    <property type="term" value="P:T cell receptor signaling pathway"/>
    <property type="evidence" value="ECO:0007669"/>
    <property type="project" value="TreeGrafter"/>
</dbReference>
<evidence type="ECO:0000256" key="1">
    <source>
        <dbReference type="ARBA" id="ARBA00022553"/>
    </source>
</evidence>
<dbReference type="AlphaFoldDB" id="A0A8M1K7U2"/>
<feature type="compositionally biased region" description="Acidic residues" evidence="2">
    <location>
        <begin position="239"/>
        <end position="251"/>
    </location>
</feature>
<protein>
    <submittedName>
        <fullName evidence="5">FYN-binding protein 1 isoform X1</fullName>
    </submittedName>
</protein>
<feature type="compositionally biased region" description="Polar residues" evidence="2">
    <location>
        <begin position="67"/>
        <end position="76"/>
    </location>
</feature>
<feature type="compositionally biased region" description="Pro residues" evidence="2">
    <location>
        <begin position="255"/>
        <end position="264"/>
    </location>
</feature>
<reference evidence="5" key="1">
    <citation type="submission" date="2025-08" db="UniProtKB">
        <authorList>
            <consortium name="RefSeq"/>
        </authorList>
    </citation>
    <scope>IDENTIFICATION</scope>
</reference>
<feature type="compositionally biased region" description="Basic and acidic residues" evidence="2">
    <location>
        <begin position="365"/>
        <end position="389"/>
    </location>
</feature>
<feature type="compositionally biased region" description="Acidic residues" evidence="2">
    <location>
        <begin position="302"/>
        <end position="311"/>
    </location>
</feature>
<keyword evidence="4" id="KW-1185">Reference proteome</keyword>
<evidence type="ECO:0000256" key="2">
    <source>
        <dbReference type="SAM" id="MobiDB-lite"/>
    </source>
</evidence>
<dbReference type="OrthoDB" id="8889279at2759"/>
<feature type="compositionally biased region" description="Acidic residues" evidence="2">
    <location>
        <begin position="337"/>
        <end position="353"/>
    </location>
</feature>
<feature type="compositionally biased region" description="Polar residues" evidence="2">
    <location>
        <begin position="200"/>
        <end position="210"/>
    </location>
</feature>
<dbReference type="Pfam" id="PF14603">
    <property type="entry name" value="hSH3"/>
    <property type="match status" value="1"/>
</dbReference>
<evidence type="ECO:0000313" key="5">
    <source>
        <dbReference type="RefSeq" id="XP_042560076.1"/>
    </source>
</evidence>
<dbReference type="Proteomes" id="UP000515152">
    <property type="component" value="Unplaced"/>
</dbReference>
<feature type="compositionally biased region" description="Polar residues" evidence="2">
    <location>
        <begin position="265"/>
        <end position="278"/>
    </location>
</feature>
<sequence>MEENVDVKSLTARFRQAGMMAGGGAGLSKLPPPILERGVHSPVDSGVNGGVRSRLSAGLNKPATGLISPSNVSKFGSSPRGVFPRPPPSYRPNPQEPVRPPFTEPDKPGPFRSPGEKLVRPMPKPQISPGGRGAQTFQTPPLPKQRSMSGEVPPLLRPLPAMGPRPNKPKRPPFVNLEPFWRNLGTPKPSALLSGRASEDGNSPTASKASGVSRIPLPPNKPRMSVQMPEQARPVSNQDLDDDQDTYDDIDALLLPPPPSPPPTQSQEGFSPSRTAGRSSLPLVFNKPSSMVEALSDHNLEDDQDTYDDIGELLPPPPPPPTQSQDSWTDQHSSQADEFDDSDESEIYEEVDSQDNIPVPTDISKQTKKDIKRQKEQEKKEQREREKRQSANRKTFKLTGKETPVHIARVREDWHGGKNDLSVYQGDSVEIIRIKNNPEGKWLARTMDGICGYISTRCVDMDYEEVKRRFGSLGSPRPVSNLVYDDVESNMEGHGFDDDKFPPPPPEIGPDPRTLKKMEKEEKEFRKKFKFDGPITVLQFMTVDPNANLKKGGGKDLTVVRGETLDVIQFTNEKKALCRNPQGKYGYVPMAYLLQEDGGIYDDIDLSRDVYDNDSNMR</sequence>